<keyword evidence="2" id="KW-0812">Transmembrane</keyword>
<evidence type="ECO:0000313" key="3">
    <source>
        <dbReference type="EMBL" id="GLQ58224.1"/>
    </source>
</evidence>
<keyword evidence="4" id="KW-1185">Reference proteome</keyword>
<name>A0ABQ5WDP5_GLUJA</name>
<evidence type="ECO:0000313" key="4">
    <source>
        <dbReference type="Proteomes" id="UP001156613"/>
    </source>
</evidence>
<dbReference type="EMBL" id="BSNT01000005">
    <property type="protein sequence ID" value="GLQ58224.1"/>
    <property type="molecule type" value="Genomic_DNA"/>
</dbReference>
<dbReference type="RefSeq" id="WP_062502480.1">
    <property type="nucleotide sequence ID" value="NZ_BEWO01000033.1"/>
</dbReference>
<evidence type="ECO:0008006" key="5">
    <source>
        <dbReference type="Google" id="ProtNLM"/>
    </source>
</evidence>
<protein>
    <recommendedName>
        <fullName evidence="5">Mobilization protein</fullName>
    </recommendedName>
</protein>
<evidence type="ECO:0000256" key="1">
    <source>
        <dbReference type="SAM" id="Coils"/>
    </source>
</evidence>
<evidence type="ECO:0000256" key="2">
    <source>
        <dbReference type="SAM" id="Phobius"/>
    </source>
</evidence>
<keyword evidence="1" id="KW-0175">Coiled coil</keyword>
<comment type="caution">
    <text evidence="3">The sequence shown here is derived from an EMBL/GenBank/DDBJ whole genome shotgun (WGS) entry which is preliminary data.</text>
</comment>
<feature type="coiled-coil region" evidence="1">
    <location>
        <begin position="27"/>
        <end position="54"/>
    </location>
</feature>
<gene>
    <name evidence="3" type="ORF">GCM10010937_00240</name>
</gene>
<organism evidence="3 4">
    <name type="scientific">Gluconobacter japonicus</name>
    <dbReference type="NCBI Taxonomy" id="376620"/>
    <lineage>
        <taxon>Bacteria</taxon>
        <taxon>Pseudomonadati</taxon>
        <taxon>Pseudomonadota</taxon>
        <taxon>Alphaproteobacteria</taxon>
        <taxon>Acetobacterales</taxon>
        <taxon>Acetobacteraceae</taxon>
        <taxon>Gluconobacter</taxon>
    </lineage>
</organism>
<proteinExistence type="predicted"/>
<keyword evidence="2" id="KW-1133">Transmembrane helix</keyword>
<dbReference type="Proteomes" id="UP001156613">
    <property type="component" value="Unassembled WGS sequence"/>
</dbReference>
<feature type="coiled-coil region" evidence="1">
    <location>
        <begin position="144"/>
        <end position="171"/>
    </location>
</feature>
<accession>A0ABQ5WDP5</accession>
<sequence length="212" mass="24425">MVSETERRIFGLLEMAERQQALSGEMLQDLKREREALARERQEQRTAHERWRRDMRQATQTEVRRGLEDMLASGTESVRLTLSGLRSELNHLPLQTSRAVQALERLVHYATWGLFLRIVAGVLGLGGGLWLITSGILLWQQGRLVQLEDRKAVLSEELRHMEQREQDWKQAGMLQDLTRCGPEQRWCVLTDPEAGSYGDSGEFKVLQGWKNS</sequence>
<keyword evidence="2" id="KW-0472">Membrane</keyword>
<reference evidence="4" key="1">
    <citation type="journal article" date="2019" name="Int. J. Syst. Evol. Microbiol.">
        <title>The Global Catalogue of Microorganisms (GCM) 10K type strain sequencing project: providing services to taxonomists for standard genome sequencing and annotation.</title>
        <authorList>
            <consortium name="The Broad Institute Genomics Platform"/>
            <consortium name="The Broad Institute Genome Sequencing Center for Infectious Disease"/>
            <person name="Wu L."/>
            <person name="Ma J."/>
        </authorList>
    </citation>
    <scope>NUCLEOTIDE SEQUENCE [LARGE SCALE GENOMIC DNA]</scope>
    <source>
        <strain evidence="4">NBRC 3271</strain>
    </source>
</reference>
<feature type="transmembrane region" description="Helical" evidence="2">
    <location>
        <begin position="114"/>
        <end position="139"/>
    </location>
</feature>